<evidence type="ECO:0000313" key="1">
    <source>
        <dbReference type="EMBL" id="CAJ2640744.1"/>
    </source>
</evidence>
<organism evidence="1 2">
    <name type="scientific">Trifolium pratense</name>
    <name type="common">Red clover</name>
    <dbReference type="NCBI Taxonomy" id="57577"/>
    <lineage>
        <taxon>Eukaryota</taxon>
        <taxon>Viridiplantae</taxon>
        <taxon>Streptophyta</taxon>
        <taxon>Embryophyta</taxon>
        <taxon>Tracheophyta</taxon>
        <taxon>Spermatophyta</taxon>
        <taxon>Magnoliopsida</taxon>
        <taxon>eudicotyledons</taxon>
        <taxon>Gunneridae</taxon>
        <taxon>Pentapetalae</taxon>
        <taxon>rosids</taxon>
        <taxon>fabids</taxon>
        <taxon>Fabales</taxon>
        <taxon>Fabaceae</taxon>
        <taxon>Papilionoideae</taxon>
        <taxon>50 kb inversion clade</taxon>
        <taxon>NPAAA clade</taxon>
        <taxon>Hologalegina</taxon>
        <taxon>IRL clade</taxon>
        <taxon>Trifolieae</taxon>
        <taxon>Trifolium</taxon>
    </lineage>
</organism>
<dbReference type="Proteomes" id="UP001177021">
    <property type="component" value="Unassembled WGS sequence"/>
</dbReference>
<protein>
    <submittedName>
        <fullName evidence="1">Uncharacterized protein</fullName>
    </submittedName>
</protein>
<reference evidence="1" key="1">
    <citation type="submission" date="2023-10" db="EMBL/GenBank/DDBJ databases">
        <authorList>
            <person name="Rodriguez Cubillos JULIANA M."/>
            <person name="De Vega J."/>
        </authorList>
    </citation>
    <scope>NUCLEOTIDE SEQUENCE</scope>
</reference>
<dbReference type="EMBL" id="CASHSV030000024">
    <property type="protein sequence ID" value="CAJ2640744.1"/>
    <property type="molecule type" value="Genomic_DNA"/>
</dbReference>
<evidence type="ECO:0000313" key="2">
    <source>
        <dbReference type="Proteomes" id="UP001177021"/>
    </source>
</evidence>
<accession>A0ACB0J841</accession>
<name>A0ACB0J841_TRIPR</name>
<proteinExistence type="predicted"/>
<sequence>MIFIILHIKIENMAKILKFMYVMILSFFLFLVAKRVDCGYTNLINKPVPCNTRDDCPQIWTRKYHCINNECVVYSISTIRL</sequence>
<comment type="caution">
    <text evidence="1">The sequence shown here is derived from an EMBL/GenBank/DDBJ whole genome shotgun (WGS) entry which is preliminary data.</text>
</comment>
<keyword evidence="2" id="KW-1185">Reference proteome</keyword>
<gene>
    <name evidence="1" type="ORF">MILVUS5_LOCUS10541</name>
</gene>